<evidence type="ECO:0000256" key="1">
    <source>
        <dbReference type="SAM" id="MobiDB-lite"/>
    </source>
</evidence>
<feature type="compositionally biased region" description="Basic residues" evidence="1">
    <location>
        <begin position="244"/>
        <end position="254"/>
    </location>
</feature>
<feature type="compositionally biased region" description="Polar residues" evidence="1">
    <location>
        <begin position="115"/>
        <end position="129"/>
    </location>
</feature>
<dbReference type="AlphaFoldDB" id="A0A2J6PXL5"/>
<accession>A0A2J6PXL5</accession>
<reference evidence="2 3" key="1">
    <citation type="submission" date="2016-05" db="EMBL/GenBank/DDBJ databases">
        <title>A degradative enzymes factory behind the ericoid mycorrhizal symbiosis.</title>
        <authorList>
            <consortium name="DOE Joint Genome Institute"/>
            <person name="Martino E."/>
            <person name="Morin E."/>
            <person name="Grelet G."/>
            <person name="Kuo A."/>
            <person name="Kohler A."/>
            <person name="Daghino S."/>
            <person name="Barry K."/>
            <person name="Choi C."/>
            <person name="Cichocki N."/>
            <person name="Clum A."/>
            <person name="Copeland A."/>
            <person name="Hainaut M."/>
            <person name="Haridas S."/>
            <person name="Labutti K."/>
            <person name="Lindquist E."/>
            <person name="Lipzen A."/>
            <person name="Khouja H.-R."/>
            <person name="Murat C."/>
            <person name="Ohm R."/>
            <person name="Olson A."/>
            <person name="Spatafora J."/>
            <person name="Veneault-Fourrey C."/>
            <person name="Henrissat B."/>
            <person name="Grigoriev I."/>
            <person name="Martin F."/>
            <person name="Perotto S."/>
        </authorList>
    </citation>
    <scope>NUCLEOTIDE SEQUENCE [LARGE SCALE GENOMIC DNA]</scope>
    <source>
        <strain evidence="2 3">UAMH 7357</strain>
    </source>
</reference>
<feature type="region of interest" description="Disordered" evidence="1">
    <location>
        <begin position="183"/>
        <end position="283"/>
    </location>
</feature>
<feature type="region of interest" description="Disordered" evidence="1">
    <location>
        <begin position="80"/>
        <end position="158"/>
    </location>
</feature>
<evidence type="ECO:0000313" key="3">
    <source>
        <dbReference type="Proteomes" id="UP000235672"/>
    </source>
</evidence>
<feature type="region of interest" description="Disordered" evidence="1">
    <location>
        <begin position="317"/>
        <end position="396"/>
    </location>
</feature>
<feature type="compositionally biased region" description="Acidic residues" evidence="1">
    <location>
        <begin position="369"/>
        <end position="383"/>
    </location>
</feature>
<feature type="compositionally biased region" description="Acidic residues" evidence="1">
    <location>
        <begin position="350"/>
        <end position="359"/>
    </location>
</feature>
<proteinExistence type="predicted"/>
<dbReference type="OrthoDB" id="3439676at2759"/>
<evidence type="ECO:0000313" key="2">
    <source>
        <dbReference type="EMBL" id="PMD18765.1"/>
    </source>
</evidence>
<feature type="compositionally biased region" description="Polar residues" evidence="1">
    <location>
        <begin position="319"/>
        <end position="333"/>
    </location>
</feature>
<keyword evidence="3" id="KW-1185">Reference proteome</keyword>
<sequence length="796" mass="89281">MPRTNVARKGAVAEQKEQAQLNKELAELEHHKALIDVNNASSAVNPTPSLPTGTAMGIDSPGKSWLGTFNPARFLGLAKKNELEEPQDAPPIEGGEEVERTDTPIRQTAPGLEPSTPTTQPVATKSTTLKSPSQAASPSAKPSKRKRVASSEREDVYVVPVGTAADNSRLEELADRLTKRIKKVGKAKSPLIIPKTSKRSIDPRQVHTRNDHTTETAEAGASADVPESMPVNGVLESTETEQPKRKRGRPRKNKTPQAVVVRAPVVTTPNQATATSPAVAKSLGTASHPAIALEASRNVDAGISPILLNPSPIKGVRQDIQSAAPTGKQQQKPSKLKAHVQGSKDLPEISADEEDEGKADEDKAQENADILDEAEVEVEEEAADQPLTDPQKTPFDPQLVDRMWEMAQRVGKKHDKKNNTWSRGSRDGKGDKLYSAPGKQMIRRLKILISSYDKMQTSKESQDKLGFREAHRNVEKMVNSLGEKTKFILSERFHPDRDQKEEVLTDLYLNLLPEIIHALKQAVAVYDIEGSMKTDSLQEILKLADILYDLANGAVTQPKEVQPKSISYQISLPTRYNIPNIRELQKSIYDELVSREREEERAQEELQRPERQRRLREEQERELAEMRQKRAERRRLQGKSWWEVQNDLLPGPWKRVLQTDIARLEANRKSRSRQESVELGYPRMGVVERRRARSEDSYGHSDQGVERISVFPANNVKENSSMSSLSNQDTLIFIDCMRFEQGADRYERAAEQLGRSMDEVFAFAKEFQEAMDIQHQEGNFNEARDSWTYSVWVEQA</sequence>
<name>A0A2J6PXL5_9HELO</name>
<organism evidence="2 3">
    <name type="scientific">Hyaloscypha hepaticicola</name>
    <dbReference type="NCBI Taxonomy" id="2082293"/>
    <lineage>
        <taxon>Eukaryota</taxon>
        <taxon>Fungi</taxon>
        <taxon>Dikarya</taxon>
        <taxon>Ascomycota</taxon>
        <taxon>Pezizomycotina</taxon>
        <taxon>Leotiomycetes</taxon>
        <taxon>Helotiales</taxon>
        <taxon>Hyaloscyphaceae</taxon>
        <taxon>Hyaloscypha</taxon>
    </lineage>
</organism>
<feature type="compositionally biased region" description="Low complexity" evidence="1">
    <location>
        <begin position="255"/>
        <end position="269"/>
    </location>
</feature>
<protein>
    <submittedName>
        <fullName evidence="2">Uncharacterized protein</fullName>
    </submittedName>
</protein>
<feature type="compositionally biased region" description="Low complexity" evidence="1">
    <location>
        <begin position="130"/>
        <end position="141"/>
    </location>
</feature>
<feature type="compositionally biased region" description="Basic and acidic residues" evidence="1">
    <location>
        <begin position="199"/>
        <end position="215"/>
    </location>
</feature>
<feature type="region of interest" description="Disordered" evidence="1">
    <location>
        <begin position="410"/>
        <end position="435"/>
    </location>
</feature>
<gene>
    <name evidence="2" type="ORF">NA56DRAFT_751102</name>
</gene>
<dbReference type="Proteomes" id="UP000235672">
    <property type="component" value="Unassembled WGS sequence"/>
</dbReference>
<dbReference type="EMBL" id="KZ613492">
    <property type="protein sequence ID" value="PMD18765.1"/>
    <property type="molecule type" value="Genomic_DNA"/>
</dbReference>